<sequence length="208" mass="23886">MSCPLPEKGQEEDPSPDHCLEELVKLARDGNQWAWGDLLRRFLPLVQLIARRHGLKGHDVEDVNQVVWLKLLQHIKSIRDTRSLPRWIATTSRNESVNVIRRSRPLVLFDDWPSFFETAHTVSYDWIEEVAAYERRRALADALDDLSSQHRELLNLLARDPPLSYVEIGRRMGMPVGSIGPTRQRVIARLQELMRGSAGSPPQQRKSA</sequence>
<dbReference type="Pfam" id="PF04542">
    <property type="entry name" value="Sigma70_r2"/>
    <property type="match status" value="1"/>
</dbReference>
<dbReference type="InterPro" id="IPR036388">
    <property type="entry name" value="WH-like_DNA-bd_sf"/>
</dbReference>
<evidence type="ECO:0000256" key="1">
    <source>
        <dbReference type="ARBA" id="ARBA00010641"/>
    </source>
</evidence>
<dbReference type="AlphaFoldDB" id="A0A1H8CD28"/>
<keyword evidence="4" id="KW-0238">DNA-binding</keyword>
<dbReference type="InterPro" id="IPR013324">
    <property type="entry name" value="RNA_pol_sigma_r3/r4-like"/>
</dbReference>
<dbReference type="NCBIfam" id="TIGR02937">
    <property type="entry name" value="sigma70-ECF"/>
    <property type="match status" value="1"/>
</dbReference>
<dbReference type="Gene3D" id="1.10.1740.10">
    <property type="match status" value="1"/>
</dbReference>
<evidence type="ECO:0000313" key="8">
    <source>
        <dbReference type="Proteomes" id="UP000198953"/>
    </source>
</evidence>
<feature type="domain" description="RNA polymerase sigma-70 region 2" evidence="6">
    <location>
        <begin position="38"/>
        <end position="104"/>
    </location>
</feature>
<protein>
    <submittedName>
        <fullName evidence="7">RNA polymerase sigma factor, sigma-70 family</fullName>
    </submittedName>
</protein>
<dbReference type="PANTHER" id="PTHR43133">
    <property type="entry name" value="RNA POLYMERASE ECF-TYPE SIGMA FACTO"/>
    <property type="match status" value="1"/>
</dbReference>
<dbReference type="InterPro" id="IPR007627">
    <property type="entry name" value="RNA_pol_sigma70_r2"/>
</dbReference>
<keyword evidence="3" id="KW-0731">Sigma factor</keyword>
<evidence type="ECO:0000256" key="5">
    <source>
        <dbReference type="ARBA" id="ARBA00023163"/>
    </source>
</evidence>
<name>A0A1H8CD28_9ACTN</name>
<dbReference type="PANTHER" id="PTHR43133:SF8">
    <property type="entry name" value="RNA POLYMERASE SIGMA FACTOR HI_1459-RELATED"/>
    <property type="match status" value="1"/>
</dbReference>
<evidence type="ECO:0000313" key="7">
    <source>
        <dbReference type="EMBL" id="SEM92344.1"/>
    </source>
</evidence>
<evidence type="ECO:0000256" key="2">
    <source>
        <dbReference type="ARBA" id="ARBA00023015"/>
    </source>
</evidence>
<keyword evidence="8" id="KW-1185">Reference proteome</keyword>
<dbReference type="STRING" id="46177.SAMN05660976_06340"/>
<dbReference type="Gene3D" id="1.10.10.10">
    <property type="entry name" value="Winged helix-like DNA-binding domain superfamily/Winged helix DNA-binding domain"/>
    <property type="match status" value="1"/>
</dbReference>
<evidence type="ECO:0000256" key="4">
    <source>
        <dbReference type="ARBA" id="ARBA00023125"/>
    </source>
</evidence>
<dbReference type="GO" id="GO:0006352">
    <property type="term" value="P:DNA-templated transcription initiation"/>
    <property type="evidence" value="ECO:0007669"/>
    <property type="project" value="InterPro"/>
</dbReference>
<dbReference type="GO" id="GO:0003677">
    <property type="term" value="F:DNA binding"/>
    <property type="evidence" value="ECO:0007669"/>
    <property type="project" value="UniProtKB-KW"/>
</dbReference>
<evidence type="ECO:0000259" key="6">
    <source>
        <dbReference type="Pfam" id="PF04542"/>
    </source>
</evidence>
<dbReference type="SUPFAM" id="SSF88946">
    <property type="entry name" value="Sigma2 domain of RNA polymerase sigma factors"/>
    <property type="match status" value="1"/>
</dbReference>
<accession>A0A1H8CD28</accession>
<dbReference type="SUPFAM" id="SSF88659">
    <property type="entry name" value="Sigma3 and sigma4 domains of RNA polymerase sigma factors"/>
    <property type="match status" value="1"/>
</dbReference>
<proteinExistence type="inferred from homology"/>
<dbReference type="GO" id="GO:0016987">
    <property type="term" value="F:sigma factor activity"/>
    <property type="evidence" value="ECO:0007669"/>
    <property type="project" value="UniProtKB-KW"/>
</dbReference>
<comment type="similarity">
    <text evidence="1">Belongs to the sigma-70 factor family. ECF subfamily.</text>
</comment>
<keyword evidence="5" id="KW-0804">Transcription</keyword>
<gene>
    <name evidence="7" type="ORF">SAMN05660976_06340</name>
</gene>
<dbReference type="InterPro" id="IPR039425">
    <property type="entry name" value="RNA_pol_sigma-70-like"/>
</dbReference>
<reference evidence="7 8" key="1">
    <citation type="submission" date="2016-10" db="EMBL/GenBank/DDBJ databases">
        <authorList>
            <person name="de Groot N.N."/>
        </authorList>
    </citation>
    <scope>NUCLEOTIDE SEQUENCE [LARGE SCALE GENOMIC DNA]</scope>
    <source>
        <strain evidence="7 8">DSM 43357</strain>
    </source>
</reference>
<dbReference type="EMBL" id="FOBF01000019">
    <property type="protein sequence ID" value="SEM92344.1"/>
    <property type="molecule type" value="Genomic_DNA"/>
</dbReference>
<dbReference type="InterPro" id="IPR014284">
    <property type="entry name" value="RNA_pol_sigma-70_dom"/>
</dbReference>
<keyword evidence="2" id="KW-0805">Transcription regulation</keyword>
<organism evidence="7 8">
    <name type="scientific">Nonomuraea pusilla</name>
    <dbReference type="NCBI Taxonomy" id="46177"/>
    <lineage>
        <taxon>Bacteria</taxon>
        <taxon>Bacillati</taxon>
        <taxon>Actinomycetota</taxon>
        <taxon>Actinomycetes</taxon>
        <taxon>Streptosporangiales</taxon>
        <taxon>Streptosporangiaceae</taxon>
        <taxon>Nonomuraea</taxon>
    </lineage>
</organism>
<evidence type="ECO:0000256" key="3">
    <source>
        <dbReference type="ARBA" id="ARBA00023082"/>
    </source>
</evidence>
<dbReference type="InterPro" id="IPR013325">
    <property type="entry name" value="RNA_pol_sigma_r2"/>
</dbReference>
<dbReference type="Proteomes" id="UP000198953">
    <property type="component" value="Unassembled WGS sequence"/>
</dbReference>